<proteinExistence type="predicted"/>
<keyword evidence="2" id="KW-1185">Reference proteome</keyword>
<sequence>MGTCGVTAVKTDGGLELSLMIEKEELEMVSQQQAGEKLLSCLGYVGIPQSCWVMCGHVCSECQSGLREDSIQSTLYWGDGTQVFCKPVKYIQVQVVVQDPAMISRKQGSFYLYLDVSPYLRNFLPGGEHLALFCVLCMQYTCSYIASKCTTLSVLWLRLHSGHTVYGIAGPCVCSSWCALLVLWLVSSAGGDIVVGQAGVMKTNLGPARSMLCAGLSCQGVTAAILV</sequence>
<dbReference type="Proteomes" id="UP000324222">
    <property type="component" value="Unassembled WGS sequence"/>
</dbReference>
<name>A0A5B7FF44_PORTR</name>
<evidence type="ECO:0000313" key="2">
    <source>
        <dbReference type="Proteomes" id="UP000324222"/>
    </source>
</evidence>
<accession>A0A5B7FF44</accession>
<dbReference type="AlphaFoldDB" id="A0A5B7FF44"/>
<protein>
    <submittedName>
        <fullName evidence="1">Uncharacterized protein</fullName>
    </submittedName>
</protein>
<comment type="caution">
    <text evidence="1">The sequence shown here is derived from an EMBL/GenBank/DDBJ whole genome shotgun (WGS) entry which is preliminary data.</text>
</comment>
<organism evidence="1 2">
    <name type="scientific">Portunus trituberculatus</name>
    <name type="common">Swimming crab</name>
    <name type="synonym">Neptunus trituberculatus</name>
    <dbReference type="NCBI Taxonomy" id="210409"/>
    <lineage>
        <taxon>Eukaryota</taxon>
        <taxon>Metazoa</taxon>
        <taxon>Ecdysozoa</taxon>
        <taxon>Arthropoda</taxon>
        <taxon>Crustacea</taxon>
        <taxon>Multicrustacea</taxon>
        <taxon>Malacostraca</taxon>
        <taxon>Eumalacostraca</taxon>
        <taxon>Eucarida</taxon>
        <taxon>Decapoda</taxon>
        <taxon>Pleocyemata</taxon>
        <taxon>Brachyura</taxon>
        <taxon>Eubrachyura</taxon>
        <taxon>Portunoidea</taxon>
        <taxon>Portunidae</taxon>
        <taxon>Portuninae</taxon>
        <taxon>Portunus</taxon>
    </lineage>
</organism>
<reference evidence="1 2" key="1">
    <citation type="submission" date="2019-05" db="EMBL/GenBank/DDBJ databases">
        <title>Another draft genome of Portunus trituberculatus and its Hox gene families provides insights of decapod evolution.</title>
        <authorList>
            <person name="Jeong J.-H."/>
            <person name="Song I."/>
            <person name="Kim S."/>
            <person name="Choi T."/>
            <person name="Kim D."/>
            <person name="Ryu S."/>
            <person name="Kim W."/>
        </authorList>
    </citation>
    <scope>NUCLEOTIDE SEQUENCE [LARGE SCALE GENOMIC DNA]</scope>
    <source>
        <tissue evidence="1">Muscle</tissue>
    </source>
</reference>
<dbReference type="EMBL" id="VSRR010005956">
    <property type="protein sequence ID" value="MPC43713.1"/>
    <property type="molecule type" value="Genomic_DNA"/>
</dbReference>
<evidence type="ECO:0000313" key="1">
    <source>
        <dbReference type="EMBL" id="MPC43713.1"/>
    </source>
</evidence>
<gene>
    <name evidence="1" type="ORF">E2C01_037365</name>
</gene>